<dbReference type="InterPro" id="IPR005471">
    <property type="entry name" value="Tscrpt_reg_IclR_N"/>
</dbReference>
<feature type="compositionally biased region" description="Basic and acidic residues" evidence="2">
    <location>
        <begin position="245"/>
        <end position="256"/>
    </location>
</feature>
<feature type="domain" description="HTH iclR-type" evidence="3">
    <location>
        <begin position="39"/>
        <end position="86"/>
    </location>
</feature>
<dbReference type="Pfam" id="PF00480">
    <property type="entry name" value="ROK"/>
    <property type="match status" value="2"/>
</dbReference>
<dbReference type="InterPro" id="IPR000600">
    <property type="entry name" value="ROK"/>
</dbReference>
<accession>A0ABV9APR8</accession>
<proteinExistence type="inferred from homology"/>
<dbReference type="SUPFAM" id="SSF53067">
    <property type="entry name" value="Actin-like ATPase domain"/>
    <property type="match status" value="2"/>
</dbReference>
<sequence>MAVPEPGPQPAPVWPLSGAAELVAPGAPAVVGVADLRATNAAAVLAVVRSADPHPRLSELVRATNLSRPTVEAIAEELVDCGLIEVVPALSARGRRSPGRPARRFRFRPHAGFVVGVDVRPRSVTACLADLDGEQVAVQRQKVRADLSGAARAAAVTSAVEAAMAHVGADTARVWAATVGTPGLVDRANTHVRQADNLGTWAGTDMVGILHDLLRCPVAVENDANLAALGEQWRGVGRAPAPAAHRPDGTDTRPDETPASATGPDGADDRPEGGEPFEARAGEPAVQPADRPAGNDGRTEEGEPFEARAGERPGQPAAEQAEWPEGADDRTEGGEPSEARAGQPAEEQAGVPAGALTGEMVFVLLGERLGAGVITGGRLLRGHHGAAGEIGFIRFPGSSGSPGSPGLEPLPASVVAGTAAGEAEAMAAVESYGRRLAEGIAPVLLALDPALVVLGTGQFGSADTAPAARLLLGAARTHADTLLVDPPRWRLSSLGDDAVLTGAVRFALSSVEVVLRTRPTGLGVRAQDA</sequence>
<comment type="similarity">
    <text evidence="1">Belongs to the ROK (NagC/XylR) family.</text>
</comment>
<dbReference type="Proteomes" id="UP001595839">
    <property type="component" value="Unassembled WGS sequence"/>
</dbReference>
<dbReference type="InterPro" id="IPR043129">
    <property type="entry name" value="ATPase_NBD"/>
</dbReference>
<dbReference type="SUPFAM" id="SSF46785">
    <property type="entry name" value="Winged helix' DNA-binding domain"/>
    <property type="match status" value="1"/>
</dbReference>
<dbReference type="Pfam" id="PF09339">
    <property type="entry name" value="HTH_IclR"/>
    <property type="match status" value="1"/>
</dbReference>
<evidence type="ECO:0000256" key="1">
    <source>
        <dbReference type="ARBA" id="ARBA00006479"/>
    </source>
</evidence>
<comment type="caution">
    <text evidence="4">The sequence shown here is derived from an EMBL/GenBank/DDBJ whole genome shotgun (WGS) entry which is preliminary data.</text>
</comment>
<gene>
    <name evidence="4" type="ORF">ACFPIH_07900</name>
</gene>
<protein>
    <submittedName>
        <fullName evidence="4">ROK family protein</fullName>
    </submittedName>
</protein>
<evidence type="ECO:0000313" key="5">
    <source>
        <dbReference type="Proteomes" id="UP001595839"/>
    </source>
</evidence>
<dbReference type="RefSeq" id="WP_381169593.1">
    <property type="nucleotide sequence ID" value="NZ_JBHSFK010000004.1"/>
</dbReference>
<evidence type="ECO:0000256" key="2">
    <source>
        <dbReference type="SAM" id="MobiDB-lite"/>
    </source>
</evidence>
<evidence type="ECO:0000313" key="4">
    <source>
        <dbReference type="EMBL" id="MFC4499451.1"/>
    </source>
</evidence>
<reference evidence="5" key="1">
    <citation type="journal article" date="2019" name="Int. J. Syst. Evol. Microbiol.">
        <title>The Global Catalogue of Microorganisms (GCM) 10K type strain sequencing project: providing services to taxonomists for standard genome sequencing and annotation.</title>
        <authorList>
            <consortium name="The Broad Institute Genomics Platform"/>
            <consortium name="The Broad Institute Genome Sequencing Center for Infectious Disease"/>
            <person name="Wu L."/>
            <person name="Ma J."/>
        </authorList>
    </citation>
    <scope>NUCLEOTIDE SEQUENCE [LARGE SCALE GENOMIC DNA]</scope>
    <source>
        <strain evidence="5">CGMCC 4.7177</strain>
    </source>
</reference>
<dbReference type="EMBL" id="JBHSFK010000004">
    <property type="protein sequence ID" value="MFC4499451.1"/>
    <property type="molecule type" value="Genomic_DNA"/>
</dbReference>
<dbReference type="Gene3D" id="1.10.10.10">
    <property type="entry name" value="Winged helix-like DNA-binding domain superfamily/Winged helix DNA-binding domain"/>
    <property type="match status" value="1"/>
</dbReference>
<dbReference type="InterPro" id="IPR036388">
    <property type="entry name" value="WH-like_DNA-bd_sf"/>
</dbReference>
<dbReference type="CDD" id="cd23763">
    <property type="entry name" value="ASKHA_ATPase_ROK"/>
    <property type="match status" value="1"/>
</dbReference>
<organism evidence="4 5">
    <name type="scientific">Streptomyces vulcanius</name>
    <dbReference type="NCBI Taxonomy" id="1441876"/>
    <lineage>
        <taxon>Bacteria</taxon>
        <taxon>Bacillati</taxon>
        <taxon>Actinomycetota</taxon>
        <taxon>Actinomycetes</taxon>
        <taxon>Kitasatosporales</taxon>
        <taxon>Streptomycetaceae</taxon>
        <taxon>Streptomyces</taxon>
    </lineage>
</organism>
<dbReference type="PANTHER" id="PTHR18964:SF149">
    <property type="entry name" value="BIFUNCTIONAL UDP-N-ACETYLGLUCOSAMINE 2-EPIMERASE_N-ACETYLMANNOSAMINE KINASE"/>
    <property type="match status" value="1"/>
</dbReference>
<feature type="region of interest" description="Disordered" evidence="2">
    <location>
        <begin position="237"/>
        <end position="352"/>
    </location>
</feature>
<keyword evidence="5" id="KW-1185">Reference proteome</keyword>
<name>A0ABV9APR8_9ACTN</name>
<evidence type="ECO:0000259" key="3">
    <source>
        <dbReference type="Pfam" id="PF09339"/>
    </source>
</evidence>
<dbReference type="Gene3D" id="3.30.420.40">
    <property type="match status" value="4"/>
</dbReference>
<feature type="compositionally biased region" description="Basic and acidic residues" evidence="2">
    <location>
        <begin position="267"/>
        <end position="281"/>
    </location>
</feature>
<feature type="compositionally biased region" description="Basic and acidic residues" evidence="2">
    <location>
        <begin position="297"/>
        <end position="311"/>
    </location>
</feature>
<dbReference type="PANTHER" id="PTHR18964">
    <property type="entry name" value="ROK (REPRESSOR, ORF, KINASE) FAMILY"/>
    <property type="match status" value="1"/>
</dbReference>
<dbReference type="InterPro" id="IPR036390">
    <property type="entry name" value="WH_DNA-bd_sf"/>
</dbReference>